<keyword evidence="10" id="KW-1185">Reference proteome</keyword>
<evidence type="ECO:0000256" key="7">
    <source>
        <dbReference type="RuleBase" id="RU363090"/>
    </source>
</evidence>
<dbReference type="AlphaFoldDB" id="A0A498N457"/>
<evidence type="ECO:0000256" key="5">
    <source>
        <dbReference type="ARBA" id="ARBA00022840"/>
    </source>
</evidence>
<protein>
    <recommendedName>
        <fullName evidence="7">Kinase</fullName>
        <ecNumber evidence="7">2.7.-.-</ecNumber>
    </recommendedName>
</protein>
<evidence type="ECO:0000256" key="6">
    <source>
        <dbReference type="ARBA" id="ARBA00051963"/>
    </source>
</evidence>
<comment type="caution">
    <text evidence="9">The sequence shown here is derived from an EMBL/GenBank/DDBJ whole genome shotgun (WGS) entry which is preliminary data.</text>
</comment>
<keyword evidence="2 7" id="KW-0808">Transferase</keyword>
<keyword evidence="3" id="KW-0547">Nucleotide-binding</keyword>
<dbReference type="EMBL" id="QBIY01012082">
    <property type="protein sequence ID" value="RXN26983.1"/>
    <property type="molecule type" value="Genomic_DNA"/>
</dbReference>
<evidence type="ECO:0000256" key="4">
    <source>
        <dbReference type="ARBA" id="ARBA00022777"/>
    </source>
</evidence>
<dbReference type="PANTHER" id="PTHR12400">
    <property type="entry name" value="INOSITOL POLYPHOSPHATE KINASE"/>
    <property type="match status" value="1"/>
</dbReference>
<dbReference type="InterPro" id="IPR005522">
    <property type="entry name" value="IPK"/>
</dbReference>
<name>A0A498N457_LABRO</name>
<dbReference type="STRING" id="84645.A0A498N457"/>
<keyword evidence="4 7" id="KW-0418">Kinase</keyword>
<keyword evidence="5" id="KW-0067">ATP-binding</keyword>
<evidence type="ECO:0000256" key="2">
    <source>
        <dbReference type="ARBA" id="ARBA00022679"/>
    </source>
</evidence>
<comment type="catalytic activity">
    <reaction evidence="6">
        <text>1D-myo-inositol 1,4,5-trisphosphate + ATP = 1D-myo-inositol 1,3,4,5-tetrakisphosphate + ADP + H(+)</text>
        <dbReference type="Rhea" id="RHEA:11020"/>
        <dbReference type="ChEBI" id="CHEBI:15378"/>
        <dbReference type="ChEBI" id="CHEBI:30616"/>
        <dbReference type="ChEBI" id="CHEBI:57895"/>
        <dbReference type="ChEBI" id="CHEBI:203600"/>
        <dbReference type="ChEBI" id="CHEBI:456216"/>
        <dbReference type="EC" id="2.7.1.127"/>
    </reaction>
    <physiologicalReaction direction="left-to-right" evidence="6">
        <dbReference type="Rhea" id="RHEA:11021"/>
    </physiologicalReaction>
</comment>
<dbReference type="Pfam" id="PF03770">
    <property type="entry name" value="IPK"/>
    <property type="match status" value="1"/>
</dbReference>
<dbReference type="GO" id="GO:0005634">
    <property type="term" value="C:nucleus"/>
    <property type="evidence" value="ECO:0007669"/>
    <property type="project" value="TreeGrafter"/>
</dbReference>
<accession>A0A498N457</accession>
<dbReference type="FunFam" id="3.30.470.160:FF:000001">
    <property type="entry name" value="Kinase"/>
    <property type="match status" value="1"/>
</dbReference>
<evidence type="ECO:0000313" key="9">
    <source>
        <dbReference type="EMBL" id="RXN26983.1"/>
    </source>
</evidence>
<evidence type="ECO:0000256" key="8">
    <source>
        <dbReference type="SAM" id="MobiDB-lite"/>
    </source>
</evidence>
<dbReference type="EC" id="2.7.-.-" evidence="7"/>
<reference evidence="9 10" key="1">
    <citation type="submission" date="2018-03" db="EMBL/GenBank/DDBJ databases">
        <title>Draft genome sequence of Rohu Carp (Labeo rohita).</title>
        <authorList>
            <person name="Das P."/>
            <person name="Kushwaha B."/>
            <person name="Joshi C.G."/>
            <person name="Kumar D."/>
            <person name="Nagpure N.S."/>
            <person name="Sahoo L."/>
            <person name="Das S.P."/>
            <person name="Bit A."/>
            <person name="Patnaik S."/>
            <person name="Meher P.K."/>
            <person name="Jayasankar P."/>
            <person name="Koringa P.G."/>
            <person name="Patel N.V."/>
            <person name="Hinsu A.T."/>
            <person name="Kumar R."/>
            <person name="Pandey M."/>
            <person name="Agarwal S."/>
            <person name="Srivastava S."/>
            <person name="Singh M."/>
            <person name="Iquebal M.A."/>
            <person name="Jaiswal S."/>
            <person name="Angadi U.B."/>
            <person name="Kumar N."/>
            <person name="Raza M."/>
            <person name="Shah T.M."/>
            <person name="Rai A."/>
            <person name="Jena J.K."/>
        </authorList>
    </citation>
    <scope>NUCLEOTIDE SEQUENCE [LARGE SCALE GENOMIC DNA]</scope>
    <source>
        <strain evidence="9">DASCIFA01</strain>
        <tissue evidence="9">Testis</tissue>
    </source>
</reference>
<dbReference type="GO" id="GO:0032958">
    <property type="term" value="P:inositol phosphate biosynthetic process"/>
    <property type="evidence" value="ECO:0007669"/>
    <property type="project" value="InterPro"/>
</dbReference>
<evidence type="ECO:0000313" key="10">
    <source>
        <dbReference type="Proteomes" id="UP000290572"/>
    </source>
</evidence>
<dbReference type="GO" id="GO:0005524">
    <property type="term" value="F:ATP binding"/>
    <property type="evidence" value="ECO:0007669"/>
    <property type="project" value="UniProtKB-KW"/>
</dbReference>
<evidence type="ECO:0000256" key="3">
    <source>
        <dbReference type="ARBA" id="ARBA00022741"/>
    </source>
</evidence>
<comment type="similarity">
    <text evidence="1 7">Belongs to the inositol phosphokinase (IPK) family.</text>
</comment>
<gene>
    <name evidence="9" type="ORF">ROHU_020436</name>
</gene>
<proteinExistence type="inferred from homology"/>
<dbReference type="InterPro" id="IPR038286">
    <property type="entry name" value="IPK_sf"/>
</dbReference>
<dbReference type="PANTHER" id="PTHR12400:SF106">
    <property type="entry name" value="INOSITOL-TRISPHOSPHATE 3-KINASE C"/>
    <property type="match status" value="1"/>
</dbReference>
<evidence type="ECO:0000256" key="1">
    <source>
        <dbReference type="ARBA" id="ARBA00007374"/>
    </source>
</evidence>
<dbReference type="Proteomes" id="UP000290572">
    <property type="component" value="Unassembled WGS sequence"/>
</dbReference>
<dbReference type="GO" id="GO:0005737">
    <property type="term" value="C:cytoplasm"/>
    <property type="evidence" value="ECO:0007669"/>
    <property type="project" value="TreeGrafter"/>
</dbReference>
<feature type="region of interest" description="Disordered" evidence="8">
    <location>
        <begin position="1"/>
        <end position="33"/>
    </location>
</feature>
<dbReference type="OrthoDB" id="338650at2759"/>
<sequence>MTKTPDTPAPCAGMGDIHHHHSHPEEPVEQLSRRARVAVPELVVTCEPCDQSPPGRCSGSYHPDEESICSDSGLSGSPASSLALRKLSNSSSTGLSPASSFEECEEDLMGYGDYNQSSGEPLTTDQWKKSKNMVNWSPLPVTVKKRSPWVQVVGHAGNFQTGSDGRLLKKYCECEQQCFVQLMSDSLRPFVPGYYGVTRRDEQDYNLMDDLLADFDSPCIMDCKMGSRTYLEEELRKARECPQPRKDMYEKMIAVDPDAPTEEERAQKAVLKTRYMQWRETLSSTATLGFRIEGVKKSDGTCNTNFKRTKYKDEVIQALEDFVDNNMLILRSYQQRLKELRAVLEKSDFFKAHEVVGSSLLFVHDLTGKAGIWMIDFGKTVPVPPPLTLDHRSLWVEGNREDGYLWGLDNFIDILTNMLPEK</sequence>
<dbReference type="GO" id="GO:0000828">
    <property type="term" value="F:inositol hexakisphosphate kinase activity"/>
    <property type="evidence" value="ECO:0007669"/>
    <property type="project" value="TreeGrafter"/>
</dbReference>
<organism evidence="9 10">
    <name type="scientific">Labeo rohita</name>
    <name type="common">Indian major carp</name>
    <name type="synonym">Cyprinus rohita</name>
    <dbReference type="NCBI Taxonomy" id="84645"/>
    <lineage>
        <taxon>Eukaryota</taxon>
        <taxon>Metazoa</taxon>
        <taxon>Chordata</taxon>
        <taxon>Craniata</taxon>
        <taxon>Vertebrata</taxon>
        <taxon>Euteleostomi</taxon>
        <taxon>Actinopterygii</taxon>
        <taxon>Neopterygii</taxon>
        <taxon>Teleostei</taxon>
        <taxon>Ostariophysi</taxon>
        <taxon>Cypriniformes</taxon>
        <taxon>Cyprinidae</taxon>
        <taxon>Labeoninae</taxon>
        <taxon>Labeonini</taxon>
        <taxon>Labeo</taxon>
    </lineage>
</organism>
<dbReference type="GO" id="GO:0046854">
    <property type="term" value="P:phosphatidylinositol phosphate biosynthetic process"/>
    <property type="evidence" value="ECO:0007669"/>
    <property type="project" value="TreeGrafter"/>
</dbReference>
<feature type="region of interest" description="Disordered" evidence="8">
    <location>
        <begin position="49"/>
        <end position="75"/>
    </location>
</feature>
<dbReference type="SUPFAM" id="SSF56104">
    <property type="entry name" value="SAICAR synthase-like"/>
    <property type="match status" value="1"/>
</dbReference>
<dbReference type="Gene3D" id="3.30.470.160">
    <property type="entry name" value="Inositol polyphosphate kinase"/>
    <property type="match status" value="1"/>
</dbReference>
<dbReference type="GO" id="GO:0008440">
    <property type="term" value="F:inositol-1,4,5-trisphosphate 3-kinase activity"/>
    <property type="evidence" value="ECO:0007669"/>
    <property type="project" value="UniProtKB-EC"/>
</dbReference>